<reference evidence="1 2" key="1">
    <citation type="submission" date="2008-07" db="EMBL/GenBank/DDBJ databases">
        <authorList>
            <person name="Tandeau de Marsac N."/>
            <person name="Ferriera S."/>
            <person name="Johnson J."/>
            <person name="Kravitz S."/>
            <person name="Beeson K."/>
            <person name="Sutton G."/>
            <person name="Rogers Y.-H."/>
            <person name="Friedman R."/>
            <person name="Frazier M."/>
            <person name="Venter J.C."/>
        </authorList>
    </citation>
    <scope>NUCLEOTIDE SEQUENCE [LARGE SCALE GENOMIC DNA]</scope>
    <source>
        <strain evidence="1 2">PCC 7420</strain>
    </source>
</reference>
<protein>
    <submittedName>
        <fullName evidence="1">Uncharacterized protein</fullName>
    </submittedName>
</protein>
<keyword evidence="2" id="KW-1185">Reference proteome</keyword>
<evidence type="ECO:0000313" key="2">
    <source>
        <dbReference type="Proteomes" id="UP000003835"/>
    </source>
</evidence>
<dbReference type="EMBL" id="DS989846">
    <property type="protein sequence ID" value="EDX76337.1"/>
    <property type="molecule type" value="Genomic_DNA"/>
</dbReference>
<proteinExistence type="predicted"/>
<evidence type="ECO:0000313" key="1">
    <source>
        <dbReference type="EMBL" id="EDX76337.1"/>
    </source>
</evidence>
<dbReference type="eggNOG" id="COG1305">
    <property type="taxonomic scope" value="Bacteria"/>
</dbReference>
<sequence>MESNPDDTREGGPYPTRFFMGLAWYHVEIGKGITFETLTSKGVPVNKEEVSIGDLAINHVRFKILEELQPPGE</sequence>
<name>B4VNY5_9CYAN</name>
<gene>
    <name evidence="1" type="ORF">MC7420_4593</name>
</gene>
<dbReference type="STRING" id="118168.MC7420_4593"/>
<dbReference type="AlphaFoldDB" id="B4VNY5"/>
<organism evidence="1 2">
    <name type="scientific">Coleofasciculus chthonoplastes PCC 7420</name>
    <dbReference type="NCBI Taxonomy" id="118168"/>
    <lineage>
        <taxon>Bacteria</taxon>
        <taxon>Bacillati</taxon>
        <taxon>Cyanobacteriota</taxon>
        <taxon>Cyanophyceae</taxon>
        <taxon>Coleofasciculales</taxon>
        <taxon>Coleofasciculaceae</taxon>
        <taxon>Coleofasciculus</taxon>
    </lineage>
</organism>
<accession>B4VNY5</accession>
<dbReference type="Proteomes" id="UP000003835">
    <property type="component" value="Unassembled WGS sequence"/>
</dbReference>
<dbReference type="HOGENOM" id="CLU_2698258_0_0_3"/>